<dbReference type="Pfam" id="PF00392">
    <property type="entry name" value="GntR"/>
    <property type="match status" value="1"/>
</dbReference>
<keyword evidence="1" id="KW-0805">Transcription regulation</keyword>
<evidence type="ECO:0000256" key="2">
    <source>
        <dbReference type="ARBA" id="ARBA00023125"/>
    </source>
</evidence>
<dbReference type="EMBL" id="PDOF01000001">
    <property type="protein sequence ID" value="PYZ98849.1"/>
    <property type="molecule type" value="Genomic_DNA"/>
</dbReference>
<dbReference type="OrthoDB" id="9815017at2"/>
<dbReference type="CDD" id="cd07377">
    <property type="entry name" value="WHTH_GntR"/>
    <property type="match status" value="1"/>
</dbReference>
<dbReference type="PANTHER" id="PTHR44846">
    <property type="entry name" value="MANNOSYL-D-GLYCERATE TRANSPORT/METABOLISM SYSTEM REPRESSOR MNGR-RELATED"/>
    <property type="match status" value="1"/>
</dbReference>
<keyword evidence="3" id="KW-0804">Transcription</keyword>
<dbReference type="PRINTS" id="PR00035">
    <property type="entry name" value="HTHGNTR"/>
</dbReference>
<dbReference type="InterPro" id="IPR050679">
    <property type="entry name" value="Bact_HTH_transcr_reg"/>
</dbReference>
<dbReference type="InterPro" id="IPR036390">
    <property type="entry name" value="WH_DNA-bd_sf"/>
</dbReference>
<accession>A0A2W0HPP9</accession>
<dbReference type="RefSeq" id="WP_110519073.1">
    <property type="nucleotide sequence ID" value="NZ_PDOF01000001.1"/>
</dbReference>
<dbReference type="AlphaFoldDB" id="A0A2W0HPP9"/>
<dbReference type="InterPro" id="IPR000524">
    <property type="entry name" value="Tscrpt_reg_HTH_GntR"/>
</dbReference>
<dbReference type="Gene3D" id="1.10.10.10">
    <property type="entry name" value="Winged helix-like DNA-binding domain superfamily/Winged helix DNA-binding domain"/>
    <property type="match status" value="1"/>
</dbReference>
<dbReference type="PROSITE" id="PS50949">
    <property type="entry name" value="HTH_GNTR"/>
    <property type="match status" value="1"/>
</dbReference>
<dbReference type="GO" id="GO:0003700">
    <property type="term" value="F:DNA-binding transcription factor activity"/>
    <property type="evidence" value="ECO:0007669"/>
    <property type="project" value="InterPro"/>
</dbReference>
<evidence type="ECO:0000259" key="4">
    <source>
        <dbReference type="PROSITE" id="PS50949"/>
    </source>
</evidence>
<dbReference type="SUPFAM" id="SSF46785">
    <property type="entry name" value="Winged helix' DNA-binding domain"/>
    <property type="match status" value="1"/>
</dbReference>
<name>A0A2W0HPP9_9BACI</name>
<comment type="caution">
    <text evidence="5">The sequence shown here is derived from an EMBL/GenBank/DDBJ whole genome shotgun (WGS) entry which is preliminary data.</text>
</comment>
<dbReference type="FunFam" id="1.10.10.10:FF:000079">
    <property type="entry name" value="GntR family transcriptional regulator"/>
    <property type="match status" value="1"/>
</dbReference>
<proteinExistence type="predicted"/>
<keyword evidence="2" id="KW-0238">DNA-binding</keyword>
<dbReference type="InterPro" id="IPR011663">
    <property type="entry name" value="UTRA"/>
</dbReference>
<dbReference type="SMART" id="SM00345">
    <property type="entry name" value="HTH_GNTR"/>
    <property type="match status" value="1"/>
</dbReference>
<dbReference type="InterPro" id="IPR028978">
    <property type="entry name" value="Chorismate_lyase_/UTRA_dom_sf"/>
</dbReference>
<dbReference type="SUPFAM" id="SSF64288">
    <property type="entry name" value="Chorismate lyase-like"/>
    <property type="match status" value="1"/>
</dbReference>
<organism evidence="5 6">
    <name type="scientific">Alteribacter lacisalsi</name>
    <dbReference type="NCBI Taxonomy" id="2045244"/>
    <lineage>
        <taxon>Bacteria</taxon>
        <taxon>Bacillati</taxon>
        <taxon>Bacillota</taxon>
        <taxon>Bacilli</taxon>
        <taxon>Bacillales</taxon>
        <taxon>Bacillaceae</taxon>
        <taxon>Alteribacter</taxon>
    </lineage>
</organism>
<feature type="domain" description="HTH gntR-type" evidence="4">
    <location>
        <begin position="3"/>
        <end position="71"/>
    </location>
</feature>
<gene>
    <name evidence="5" type="ORF">CR205_09840</name>
</gene>
<protein>
    <submittedName>
        <fullName evidence="5">Transcriptional regulator</fullName>
    </submittedName>
</protein>
<evidence type="ECO:0000256" key="1">
    <source>
        <dbReference type="ARBA" id="ARBA00023015"/>
    </source>
</evidence>
<dbReference type="Gene3D" id="3.40.1410.10">
    <property type="entry name" value="Chorismate lyase-like"/>
    <property type="match status" value="1"/>
</dbReference>
<dbReference type="PANTHER" id="PTHR44846:SF1">
    <property type="entry name" value="MANNOSYL-D-GLYCERATE TRANSPORT_METABOLISM SYSTEM REPRESSOR MNGR-RELATED"/>
    <property type="match status" value="1"/>
</dbReference>
<evidence type="ECO:0000313" key="5">
    <source>
        <dbReference type="EMBL" id="PYZ98849.1"/>
    </source>
</evidence>
<dbReference type="GO" id="GO:0045892">
    <property type="term" value="P:negative regulation of DNA-templated transcription"/>
    <property type="evidence" value="ECO:0007669"/>
    <property type="project" value="TreeGrafter"/>
</dbReference>
<dbReference type="GO" id="GO:0003677">
    <property type="term" value="F:DNA binding"/>
    <property type="evidence" value="ECO:0007669"/>
    <property type="project" value="UniProtKB-KW"/>
</dbReference>
<evidence type="ECO:0000313" key="6">
    <source>
        <dbReference type="Proteomes" id="UP000248066"/>
    </source>
</evidence>
<sequence length="237" mass="27593">MSTPLYRKIANQIKEKIHKNIWPPEEAIPTEARLSEMFEASRVTVRQAISVLVQEGLLYKIQGSGTYVKGNKVEHNIYSLRSFTEEMQALDKTIANEIIDFSLVVPSGHIRQMLDLKDGEKTFYVRRQRIVDGTPFVLEDTYLPVRLFPDLSYETMQGSKYEYIEEKKQQAIKESFQEVLPILPDPDIQSLLDLPEAIPILKVQLYSRLADETVFEYSELYFKSDEYKFTIVANRER</sequence>
<dbReference type="SMART" id="SM00866">
    <property type="entry name" value="UTRA"/>
    <property type="match status" value="1"/>
</dbReference>
<dbReference type="Pfam" id="PF07702">
    <property type="entry name" value="UTRA"/>
    <property type="match status" value="1"/>
</dbReference>
<dbReference type="InterPro" id="IPR036388">
    <property type="entry name" value="WH-like_DNA-bd_sf"/>
</dbReference>
<evidence type="ECO:0000256" key="3">
    <source>
        <dbReference type="ARBA" id="ARBA00023163"/>
    </source>
</evidence>
<keyword evidence="6" id="KW-1185">Reference proteome</keyword>
<reference evidence="5 6" key="1">
    <citation type="submission" date="2017-10" db="EMBL/GenBank/DDBJ databases">
        <title>Bacillus sp. nov., a halophilic bacterium isolated from a Yangshapao Lake.</title>
        <authorList>
            <person name="Wang H."/>
        </authorList>
    </citation>
    <scope>NUCLEOTIDE SEQUENCE [LARGE SCALE GENOMIC DNA]</scope>
    <source>
        <strain evidence="5 6">YSP-3</strain>
    </source>
</reference>
<dbReference type="Proteomes" id="UP000248066">
    <property type="component" value="Unassembled WGS sequence"/>
</dbReference>